<dbReference type="PANTHER" id="PTHR36434:SF1">
    <property type="entry name" value="MEMBRANE PROTEASE YUGP-RELATED"/>
    <property type="match status" value="1"/>
</dbReference>
<gene>
    <name evidence="2" type="ORF">A6X21_10320</name>
</gene>
<evidence type="ECO:0000256" key="1">
    <source>
        <dbReference type="SAM" id="Phobius"/>
    </source>
</evidence>
<feature type="transmembrane region" description="Helical" evidence="1">
    <location>
        <begin position="147"/>
        <end position="172"/>
    </location>
</feature>
<feature type="transmembrane region" description="Helical" evidence="1">
    <location>
        <begin position="118"/>
        <end position="141"/>
    </location>
</feature>
<dbReference type="PANTHER" id="PTHR36434">
    <property type="entry name" value="MEMBRANE PROTEASE YUGP-RELATED"/>
    <property type="match status" value="1"/>
</dbReference>
<dbReference type="InterPro" id="IPR007395">
    <property type="entry name" value="Zn_peptidase_2"/>
</dbReference>
<accession>A0A1C3E6L9</accession>
<keyword evidence="1" id="KW-1133">Transmembrane helix</keyword>
<dbReference type="EMBL" id="LYDR01000150">
    <property type="protein sequence ID" value="ODA28888.1"/>
    <property type="molecule type" value="Genomic_DNA"/>
</dbReference>
<dbReference type="Pfam" id="PF04298">
    <property type="entry name" value="Zn_peptidase_2"/>
    <property type="match status" value="1"/>
</dbReference>
<dbReference type="OrthoDB" id="9784298at2"/>
<dbReference type="AlphaFoldDB" id="A0A1C3E6L9"/>
<dbReference type="Proteomes" id="UP000094828">
    <property type="component" value="Unassembled WGS sequence"/>
</dbReference>
<evidence type="ECO:0000313" key="3">
    <source>
        <dbReference type="Proteomes" id="UP000094828"/>
    </source>
</evidence>
<feature type="transmembrane region" description="Helical" evidence="1">
    <location>
        <begin position="206"/>
        <end position="225"/>
    </location>
</feature>
<feature type="transmembrane region" description="Helical" evidence="1">
    <location>
        <begin position="6"/>
        <end position="24"/>
    </location>
</feature>
<keyword evidence="3" id="KW-1185">Reference proteome</keyword>
<proteinExistence type="predicted"/>
<name>A0A1C3E6L9_9PLAN</name>
<keyword evidence="1" id="KW-0812">Transmembrane</keyword>
<organism evidence="2 3">
    <name type="scientific">Planctopirus hydrillae</name>
    <dbReference type="NCBI Taxonomy" id="1841610"/>
    <lineage>
        <taxon>Bacteria</taxon>
        <taxon>Pseudomonadati</taxon>
        <taxon>Planctomycetota</taxon>
        <taxon>Planctomycetia</taxon>
        <taxon>Planctomycetales</taxon>
        <taxon>Planctomycetaceae</taxon>
        <taxon>Planctopirus</taxon>
    </lineage>
</organism>
<sequence length="236" mass="25362">MLGFDPVYFVFVIPAFLLSMWAQYRVKAAYAAGMQEPSTISGATAARQMLDDAGLSDVVIEETPGELSDHYDPSTRVVRLSTDVYRSRTLAAVGIAAHEVGHAIQHARHYAPLVIRNAAVPAATVGPMLSFGLLMLGALFAAQGSPFGKLLIIGGIAAFGGIVFFQLVNLPVEFDASNRAKQYLNQMGVVDQQGAVVVRQVLDAAALTYVAATLQSVLTLAYYIFRFSGFLRSNDE</sequence>
<dbReference type="RefSeq" id="WP_068850598.1">
    <property type="nucleotide sequence ID" value="NZ_LYDR01000150.1"/>
</dbReference>
<protein>
    <submittedName>
        <fullName evidence="2">Zinc metallopeptidase</fullName>
    </submittedName>
</protein>
<reference evidence="2 3" key="1">
    <citation type="submission" date="2016-05" db="EMBL/GenBank/DDBJ databases">
        <title>Genomic and physiological characterization of Planctopirus sp. isolated from fresh water lake.</title>
        <authorList>
            <person name="Subhash Y."/>
            <person name="Ramana C."/>
        </authorList>
    </citation>
    <scope>NUCLEOTIDE SEQUENCE [LARGE SCALE GENOMIC DNA]</scope>
    <source>
        <strain evidence="2 3">JC280</strain>
    </source>
</reference>
<keyword evidence="1" id="KW-0472">Membrane</keyword>
<evidence type="ECO:0000313" key="2">
    <source>
        <dbReference type="EMBL" id="ODA28888.1"/>
    </source>
</evidence>
<comment type="caution">
    <text evidence="2">The sequence shown here is derived from an EMBL/GenBank/DDBJ whole genome shotgun (WGS) entry which is preliminary data.</text>
</comment>